<feature type="compositionally biased region" description="Basic and acidic residues" evidence="3">
    <location>
        <begin position="111"/>
        <end position="128"/>
    </location>
</feature>
<dbReference type="InterPro" id="IPR052626">
    <property type="entry name" value="SWT1_Regulator"/>
</dbReference>
<dbReference type="SUPFAM" id="SSF88723">
    <property type="entry name" value="PIN domain-like"/>
    <property type="match status" value="1"/>
</dbReference>
<feature type="region of interest" description="Disordered" evidence="3">
    <location>
        <begin position="336"/>
        <end position="385"/>
    </location>
</feature>
<dbReference type="Pfam" id="PF13638">
    <property type="entry name" value="PIN_4"/>
    <property type="match status" value="1"/>
</dbReference>
<dbReference type="Proteomes" id="UP001221898">
    <property type="component" value="Unassembled WGS sequence"/>
</dbReference>
<dbReference type="AlphaFoldDB" id="A0AAD7RHU4"/>
<feature type="compositionally biased region" description="Basic and acidic residues" evidence="3">
    <location>
        <begin position="197"/>
        <end position="207"/>
    </location>
</feature>
<feature type="compositionally biased region" description="Basic residues" evidence="3">
    <location>
        <begin position="16"/>
        <end position="32"/>
    </location>
</feature>
<sequence length="945" mass="104378">MFAVPPTPGVFVAKMSNKKSKKKKQKKDRKRSSTSSHEGDDKSSHEKKYRKSGESSEGKDSRTYLVRFMQDEEKGTRQTDPLPSPKGPECSPREDRPYKKPVYRLGTVTPSEKEKDHLQEVKEKHLKSDTASILENASKRPHCSGKSSVRLASAGGSAATHLSEELRELRRQLVKRRSREAFASESNSYVRPSLGKDSVEDSPEPKKQAAAFEKTTASCSSSNVSTAISKGPSTLSETPKPSGSGQEEKLRSKPGTFLCFKIPKKTNVVVNRNEFWERSSFRDDKGSTAQKLPHKSVSRQSPQAENMVSGCTFSDKKSIKEEARQSCEIIPTASHFIKASPPPSQRNQEALKSCPGTEKGRERASNAAVFSETTQSPRVSSETTETCDNGQEMQLMEELHLARSQRLLEVNVVDSYGELTRMDIDPPEEITTFSFSAEHIHRDSLIILDTNILLSHLDFVKKMRSHGLGALGFPNILIPWVVMQELDALKDGKLSSSVKHKAKPAVHYIYNTLKKQEPRLWGQSMQQAARRIYGLNAENNDDRVLQCCLQYQSLHPGVALILCTNDKNLCSKALLSGVKALSKADLVSEVEQLQCDTQAHSRQVFPVGWPPQTAEDGNGNKVNAGSQATEEACDVSTSVSVLEEALQGALSRVLEAEMKTAFDSLWLEVVFVKPPWTLSDLLLCFKKHWIAVFGSIVQRSLRNSVEYLSDSLCKGKTVDKHSAKLVVQEARELLLAFSCRSDYGGSLTKALSALDLLLQDAPQLNRSAEQTPGDRGLASSDGDVLMAGEEGVTDTQPLYQEVWAVFENIWSNMCQISSAVFTALQFIPGTLEISMPSDGPPPPEDALSCLHKLTAAVRQLLESLQRVLSSKSCFEDMQALLAFINTSEMATMKPQFTAKDLFECLSQQEYREKLRVGGSQLVDLSLSLDRCASAVSQRAGSSSWS</sequence>
<comment type="similarity">
    <text evidence="1">Belongs to the SWT1 family.</text>
</comment>
<dbReference type="EMBL" id="JAINUG010000270">
    <property type="protein sequence ID" value="KAJ8384511.1"/>
    <property type="molecule type" value="Genomic_DNA"/>
</dbReference>
<reference evidence="5" key="1">
    <citation type="journal article" date="2023" name="Science">
        <title>Genome structures resolve the early diversification of teleost fishes.</title>
        <authorList>
            <person name="Parey E."/>
            <person name="Louis A."/>
            <person name="Montfort J."/>
            <person name="Bouchez O."/>
            <person name="Roques C."/>
            <person name="Iampietro C."/>
            <person name="Lluch J."/>
            <person name="Castinel A."/>
            <person name="Donnadieu C."/>
            <person name="Desvignes T."/>
            <person name="Floi Bucao C."/>
            <person name="Jouanno E."/>
            <person name="Wen M."/>
            <person name="Mejri S."/>
            <person name="Dirks R."/>
            <person name="Jansen H."/>
            <person name="Henkel C."/>
            <person name="Chen W.J."/>
            <person name="Zahm M."/>
            <person name="Cabau C."/>
            <person name="Klopp C."/>
            <person name="Thompson A.W."/>
            <person name="Robinson-Rechavi M."/>
            <person name="Braasch I."/>
            <person name="Lecointre G."/>
            <person name="Bobe J."/>
            <person name="Postlethwait J.H."/>
            <person name="Berthelot C."/>
            <person name="Roest Crollius H."/>
            <person name="Guiguen Y."/>
        </authorList>
    </citation>
    <scope>NUCLEOTIDE SEQUENCE</scope>
    <source>
        <strain evidence="5">NC1722</strain>
    </source>
</reference>
<feature type="compositionally biased region" description="Polar residues" evidence="3">
    <location>
        <begin position="371"/>
        <end position="385"/>
    </location>
</feature>
<keyword evidence="6" id="KW-1185">Reference proteome</keyword>
<organism evidence="5 6">
    <name type="scientific">Aldrovandia affinis</name>
    <dbReference type="NCBI Taxonomy" id="143900"/>
    <lineage>
        <taxon>Eukaryota</taxon>
        <taxon>Metazoa</taxon>
        <taxon>Chordata</taxon>
        <taxon>Craniata</taxon>
        <taxon>Vertebrata</taxon>
        <taxon>Euteleostomi</taxon>
        <taxon>Actinopterygii</taxon>
        <taxon>Neopterygii</taxon>
        <taxon>Teleostei</taxon>
        <taxon>Notacanthiformes</taxon>
        <taxon>Halosauridae</taxon>
        <taxon>Aldrovandia</taxon>
    </lineage>
</organism>
<dbReference type="GO" id="GO:0005634">
    <property type="term" value="C:nucleus"/>
    <property type="evidence" value="ECO:0007669"/>
    <property type="project" value="TreeGrafter"/>
</dbReference>
<evidence type="ECO:0000256" key="3">
    <source>
        <dbReference type="SAM" id="MobiDB-lite"/>
    </source>
</evidence>
<feature type="region of interest" description="Disordered" evidence="3">
    <location>
        <begin position="1"/>
        <end position="163"/>
    </location>
</feature>
<evidence type="ECO:0000256" key="2">
    <source>
        <dbReference type="ARBA" id="ARBA00074620"/>
    </source>
</evidence>
<gene>
    <name evidence="5" type="ORF">AAFF_G00204260</name>
</gene>
<feature type="compositionally biased region" description="Polar residues" evidence="3">
    <location>
        <begin position="298"/>
        <end position="308"/>
    </location>
</feature>
<feature type="domain" description="PIN" evidence="4">
    <location>
        <begin position="444"/>
        <end position="571"/>
    </location>
</feature>
<dbReference type="PANTHER" id="PTHR16161:SF0">
    <property type="entry name" value="TRANSCRIPTIONAL PROTEIN SWT1"/>
    <property type="match status" value="1"/>
</dbReference>
<feature type="region of interest" description="Disordered" evidence="3">
    <location>
        <begin position="281"/>
        <end position="308"/>
    </location>
</feature>
<evidence type="ECO:0000313" key="5">
    <source>
        <dbReference type="EMBL" id="KAJ8384511.1"/>
    </source>
</evidence>
<name>A0AAD7RHU4_9TELE</name>
<dbReference type="InterPro" id="IPR029060">
    <property type="entry name" value="PIN-like_dom_sf"/>
</dbReference>
<dbReference type="PANTHER" id="PTHR16161">
    <property type="entry name" value="TRANSCRIPTIONAL PROTEIN SWT1"/>
    <property type="match status" value="1"/>
</dbReference>
<evidence type="ECO:0000256" key="1">
    <source>
        <dbReference type="ARBA" id="ARBA00060839"/>
    </source>
</evidence>
<comment type="caution">
    <text evidence="5">The sequence shown here is derived from an EMBL/GenBank/DDBJ whole genome shotgun (WGS) entry which is preliminary data.</text>
</comment>
<feature type="compositionally biased region" description="Basic and acidic residues" evidence="3">
    <location>
        <begin position="37"/>
        <end position="62"/>
    </location>
</feature>
<evidence type="ECO:0000259" key="4">
    <source>
        <dbReference type="SMART" id="SM00670"/>
    </source>
</evidence>
<dbReference type="InterPro" id="IPR002716">
    <property type="entry name" value="PIN_dom"/>
</dbReference>
<accession>A0AAD7RHU4</accession>
<evidence type="ECO:0000313" key="6">
    <source>
        <dbReference type="Proteomes" id="UP001221898"/>
    </source>
</evidence>
<proteinExistence type="inferred from homology"/>
<feature type="region of interest" description="Disordered" evidence="3">
    <location>
        <begin position="177"/>
        <end position="251"/>
    </location>
</feature>
<dbReference type="Gene3D" id="3.40.50.1010">
    <property type="entry name" value="5'-nuclease"/>
    <property type="match status" value="1"/>
</dbReference>
<dbReference type="FunFam" id="3.40.50.1010:FF:000012">
    <property type="entry name" value="SWT1, RNA endoribonuclease homolog"/>
    <property type="match status" value="1"/>
</dbReference>
<feature type="compositionally biased region" description="Polar residues" evidence="3">
    <location>
        <begin position="215"/>
        <end position="245"/>
    </location>
</feature>
<dbReference type="SMART" id="SM00670">
    <property type="entry name" value="PINc"/>
    <property type="match status" value="1"/>
</dbReference>
<dbReference type="CDD" id="cd18727">
    <property type="entry name" value="PIN_Swt1-like"/>
    <property type="match status" value="1"/>
</dbReference>
<protein>
    <recommendedName>
        <fullName evidence="2">Transcriptional protein SWT1</fullName>
    </recommendedName>
</protein>